<dbReference type="Proteomes" id="UP000479000">
    <property type="component" value="Unassembled WGS sequence"/>
</dbReference>
<gene>
    <name evidence="1" type="ORF">NTEN_LOCUS1690</name>
</gene>
<name>A0A6H5FYW9_9HEMI</name>
<keyword evidence="2" id="KW-1185">Reference proteome</keyword>
<organism evidence="1 2">
    <name type="scientific">Nesidiocoris tenuis</name>
    <dbReference type="NCBI Taxonomy" id="355587"/>
    <lineage>
        <taxon>Eukaryota</taxon>
        <taxon>Metazoa</taxon>
        <taxon>Ecdysozoa</taxon>
        <taxon>Arthropoda</taxon>
        <taxon>Hexapoda</taxon>
        <taxon>Insecta</taxon>
        <taxon>Pterygota</taxon>
        <taxon>Neoptera</taxon>
        <taxon>Paraneoptera</taxon>
        <taxon>Hemiptera</taxon>
        <taxon>Heteroptera</taxon>
        <taxon>Panheteroptera</taxon>
        <taxon>Cimicomorpha</taxon>
        <taxon>Miridae</taxon>
        <taxon>Dicyphina</taxon>
        <taxon>Nesidiocoris</taxon>
    </lineage>
</organism>
<protein>
    <submittedName>
        <fullName evidence="1">Uncharacterized protein</fullName>
    </submittedName>
</protein>
<proteinExistence type="predicted"/>
<reference evidence="1 2" key="1">
    <citation type="submission" date="2020-02" db="EMBL/GenBank/DDBJ databases">
        <authorList>
            <person name="Ferguson B K."/>
        </authorList>
    </citation>
    <scope>NUCLEOTIDE SEQUENCE [LARGE SCALE GENOMIC DNA]</scope>
</reference>
<accession>A0A6H5FYW9</accession>
<sequence length="57" mass="6027">MSEITVSAPETARKTSKASFSVCARASCCDSSSGHAVNRYWKDSTGSHGLWGSTVTE</sequence>
<dbReference type="AlphaFoldDB" id="A0A6H5FYW9"/>
<evidence type="ECO:0000313" key="1">
    <source>
        <dbReference type="EMBL" id="CAA9994874.1"/>
    </source>
</evidence>
<evidence type="ECO:0000313" key="2">
    <source>
        <dbReference type="Proteomes" id="UP000479000"/>
    </source>
</evidence>
<dbReference type="EMBL" id="CADCXU010002751">
    <property type="protein sequence ID" value="CAA9994874.1"/>
    <property type="molecule type" value="Genomic_DNA"/>
</dbReference>